<keyword evidence="1" id="KW-0732">Signal</keyword>
<dbReference type="EMBL" id="CAJFCJ010000014">
    <property type="protein sequence ID" value="CAD5121682.1"/>
    <property type="molecule type" value="Genomic_DNA"/>
</dbReference>
<proteinExistence type="predicted"/>
<feature type="signal peptide" evidence="1">
    <location>
        <begin position="1"/>
        <end position="15"/>
    </location>
</feature>
<dbReference type="Proteomes" id="UP000549394">
    <property type="component" value="Unassembled WGS sequence"/>
</dbReference>
<dbReference type="PANTHER" id="PTHR44444:SF6">
    <property type="entry name" value="LAMININ G DOMAIN-CONTAINING PROTEIN"/>
    <property type="match status" value="1"/>
</dbReference>
<dbReference type="InterPro" id="IPR011990">
    <property type="entry name" value="TPR-like_helical_dom_sf"/>
</dbReference>
<protein>
    <submittedName>
        <fullName evidence="2">DgyrCDS10170</fullName>
    </submittedName>
</protein>
<dbReference type="PANTHER" id="PTHR44444">
    <property type="entry name" value="PROTEIN SEL-1 HOMOLOG 3"/>
    <property type="match status" value="1"/>
</dbReference>
<dbReference type="SUPFAM" id="SSF81901">
    <property type="entry name" value="HCP-like"/>
    <property type="match status" value="2"/>
</dbReference>
<accession>A0A7I8W1Z9</accession>
<comment type="caution">
    <text evidence="2">The sequence shown here is derived from an EMBL/GenBank/DDBJ whole genome shotgun (WGS) entry which is preliminary data.</text>
</comment>
<gene>
    <name evidence="2" type="ORF">DGYR_LOCUS9600</name>
</gene>
<name>A0A7I8W1Z9_9ANNE</name>
<feature type="chain" id="PRO_5029637013" evidence="1">
    <location>
        <begin position="16"/>
        <end position="980"/>
    </location>
</feature>
<evidence type="ECO:0000313" key="3">
    <source>
        <dbReference type="Proteomes" id="UP000549394"/>
    </source>
</evidence>
<dbReference type="Pfam" id="PF08238">
    <property type="entry name" value="Sel1"/>
    <property type="match status" value="5"/>
</dbReference>
<dbReference type="InterPro" id="IPR006597">
    <property type="entry name" value="Sel1-like"/>
</dbReference>
<dbReference type="Gene3D" id="1.25.40.10">
    <property type="entry name" value="Tetratricopeptide repeat domain"/>
    <property type="match status" value="2"/>
</dbReference>
<evidence type="ECO:0000256" key="1">
    <source>
        <dbReference type="SAM" id="SignalP"/>
    </source>
</evidence>
<organism evidence="2 3">
    <name type="scientific">Dimorphilus gyrociliatus</name>
    <dbReference type="NCBI Taxonomy" id="2664684"/>
    <lineage>
        <taxon>Eukaryota</taxon>
        <taxon>Metazoa</taxon>
        <taxon>Spiralia</taxon>
        <taxon>Lophotrochozoa</taxon>
        <taxon>Annelida</taxon>
        <taxon>Polychaeta</taxon>
        <taxon>Polychaeta incertae sedis</taxon>
        <taxon>Dinophilidae</taxon>
        <taxon>Dimorphilus</taxon>
    </lineage>
</organism>
<dbReference type="AlphaFoldDB" id="A0A7I8W1Z9"/>
<dbReference type="InterPro" id="IPR042756">
    <property type="entry name" value="Sel-1L3"/>
</dbReference>
<sequence length="980" mass="112458">MIKLIVFGLFTFGLALDSIEYVKFGASKKGTTLKHLSTFQLDYFCIGEKFIKIELYVYKTLIWHNTWSCSNEKGSRSIVVPLPKVLAYKPSQHNRIYWTSSKCNFELCILHPKLQRCSYSKVKTEESFSIPPPYQRKQYHPNLCFTPFQEILYNKPFRPICKLEAEVFKAIKYPVAFNGERGGVVRVLPNYNSKILEKKRLSTFTKPKFTLDILLYVDQYCKNSDVCSLIQRHTWDDRVASFLIYILRTGQLRIQVVAQGGIPAWAETSFTIPLQTWFRLILSADNNLWNMQILHGKNLNVKEKTLIQLTMERPVHYDDSFGLLVFGGSEIINSFTGIIAMATIYRRKYYSAKTIPDIDSKWLYEMKDESTICNSYINWFENRVWRAKLTLEAINRKRSCNRFMNEIFFGKKSSFKRAKKTCAAWKQPEKEKFKLLGLKVRKSVFRGHIPTLIEAGRLLYRNVTDVLNNPNPDFGKLERILEESSCYGNNNATALLAAMLNNGFGIRMQERKSGGLLLKCAMKSHRSCLQSLGAKHNLGLDSFPQDYEISYNYYKALADITGQDRLEHHQEGVVAEKIRLTDEVQLKLQTDDQGDLWNWITHQASHGVNSAREHASRLLFWGAQGIRRNLQAAVNYYREGAEQGNTIAQYDYGIALLKGHGTEKNETAAIHQLSKAASKGNPNALNALGWHALEVEGDIAKATKLFERAMGRGLADAAHNLGHMYMEGRTINKEIDKVKAFDYFSFAAVRGQLDSAIVIAMFNIRGHPKAVRNPELAVTWARYVSEENPIQGTLMANGLKAYRHGNIPSALLWYSLAAESGIEVANFNLAWLCENYEQYTRIYFHKECVFRNYEISIKRDKSNADPYAWIKLGDLSLDMKNEKHNASHFYASAALKGSPQAYFNLAYLVENDYQIDEIIWKKLKIRCDSKFSLLQTLYEKCKTSREAFLPCTLALWKAKLMASIYEYPRLVKVIIITLCP</sequence>
<keyword evidence="3" id="KW-1185">Reference proteome</keyword>
<evidence type="ECO:0000313" key="2">
    <source>
        <dbReference type="EMBL" id="CAD5121682.1"/>
    </source>
</evidence>
<dbReference type="SMART" id="SM00671">
    <property type="entry name" value="SEL1"/>
    <property type="match status" value="7"/>
</dbReference>
<reference evidence="2 3" key="1">
    <citation type="submission" date="2020-08" db="EMBL/GenBank/DDBJ databases">
        <authorList>
            <person name="Hejnol A."/>
        </authorList>
    </citation>
    <scope>NUCLEOTIDE SEQUENCE [LARGE SCALE GENOMIC DNA]</scope>
</reference>
<dbReference type="OrthoDB" id="272077at2759"/>